<protein>
    <submittedName>
        <fullName evidence="1">Uncharacterized protein</fullName>
    </submittedName>
</protein>
<name>A0AAE1EAN8_9GAST</name>
<evidence type="ECO:0000313" key="2">
    <source>
        <dbReference type="Proteomes" id="UP001283361"/>
    </source>
</evidence>
<dbReference type="Proteomes" id="UP001283361">
    <property type="component" value="Unassembled WGS sequence"/>
</dbReference>
<reference evidence="1" key="1">
    <citation type="journal article" date="2023" name="G3 (Bethesda)">
        <title>A reference genome for the long-term kleptoplast-retaining sea slug Elysia crispata morphotype clarki.</title>
        <authorList>
            <person name="Eastman K.E."/>
            <person name="Pendleton A.L."/>
            <person name="Shaikh M.A."/>
            <person name="Suttiyut T."/>
            <person name="Ogas R."/>
            <person name="Tomko P."/>
            <person name="Gavelis G."/>
            <person name="Widhalm J.R."/>
            <person name="Wisecaver J.H."/>
        </authorList>
    </citation>
    <scope>NUCLEOTIDE SEQUENCE</scope>
    <source>
        <strain evidence="1">ECLA1</strain>
    </source>
</reference>
<comment type="caution">
    <text evidence="1">The sequence shown here is derived from an EMBL/GenBank/DDBJ whole genome shotgun (WGS) entry which is preliminary data.</text>
</comment>
<keyword evidence="2" id="KW-1185">Reference proteome</keyword>
<dbReference type="AlphaFoldDB" id="A0AAE1EAN8"/>
<organism evidence="1 2">
    <name type="scientific">Elysia crispata</name>
    <name type="common">lettuce slug</name>
    <dbReference type="NCBI Taxonomy" id="231223"/>
    <lineage>
        <taxon>Eukaryota</taxon>
        <taxon>Metazoa</taxon>
        <taxon>Spiralia</taxon>
        <taxon>Lophotrochozoa</taxon>
        <taxon>Mollusca</taxon>
        <taxon>Gastropoda</taxon>
        <taxon>Heterobranchia</taxon>
        <taxon>Euthyneura</taxon>
        <taxon>Panpulmonata</taxon>
        <taxon>Sacoglossa</taxon>
        <taxon>Placobranchoidea</taxon>
        <taxon>Plakobranchidae</taxon>
        <taxon>Elysia</taxon>
    </lineage>
</organism>
<accession>A0AAE1EAN8</accession>
<proteinExistence type="predicted"/>
<sequence>MSCHCSVRSVNYGAHADATMAALVRGAMVRWNVNSCLKVTSNILEDRRVCALGSEYNKLKCLTALPYEMSTIALRDDPALHQTNRDNDTIESRDMTRDRALLGERGYHA</sequence>
<evidence type="ECO:0000313" key="1">
    <source>
        <dbReference type="EMBL" id="KAK3799063.1"/>
    </source>
</evidence>
<gene>
    <name evidence="1" type="ORF">RRG08_051346</name>
</gene>
<dbReference type="EMBL" id="JAWDGP010000593">
    <property type="protein sequence ID" value="KAK3799063.1"/>
    <property type="molecule type" value="Genomic_DNA"/>
</dbReference>